<keyword evidence="2" id="KW-1185">Reference proteome</keyword>
<gene>
    <name evidence="1" type="ORF">LK04_10465</name>
</gene>
<dbReference type="Gene3D" id="3.30.70.2360">
    <property type="match status" value="1"/>
</dbReference>
<dbReference type="Proteomes" id="UP000069096">
    <property type="component" value="Chromosome"/>
</dbReference>
<dbReference type="Pfam" id="PF11080">
    <property type="entry name" value="GhoS"/>
    <property type="match status" value="1"/>
</dbReference>
<dbReference type="AlphaFoldDB" id="A0A0U3JUN8"/>
<dbReference type="PATRIC" id="fig|158822.12.peg.2158"/>
<name>A0A0U3JUN8_9GAMM</name>
<dbReference type="InterPro" id="IPR022597">
    <property type="entry name" value="GhoS"/>
</dbReference>
<dbReference type="OrthoDB" id="6490595at2"/>
<evidence type="ECO:0000313" key="2">
    <source>
        <dbReference type="Proteomes" id="UP000069096"/>
    </source>
</evidence>
<dbReference type="RefSeq" id="WP_058973123.1">
    <property type="nucleotide sequence ID" value="NZ_CP011427.1"/>
</dbReference>
<sequence>MSDHDLKRYVVTLNYLDASLSDLQSLNSVMVNGGYSTTLHDENGHAHELGTNSYGLISALEQQDVIEQTIGLAEVALHRKPEVVVTTLDAFLKAQS</sequence>
<protein>
    <submittedName>
        <fullName evidence="1">Uncharacterized protein</fullName>
    </submittedName>
</protein>
<evidence type="ECO:0000313" key="1">
    <source>
        <dbReference type="EMBL" id="ALV92542.1"/>
    </source>
</evidence>
<accession>A0A0U3JUN8</accession>
<dbReference type="InterPro" id="IPR038241">
    <property type="entry name" value="GhoS_sf"/>
</dbReference>
<proteinExistence type="predicted"/>
<organism evidence="1 2">
    <name type="scientific">Pantoea vagans</name>
    <dbReference type="NCBI Taxonomy" id="470934"/>
    <lineage>
        <taxon>Bacteria</taxon>
        <taxon>Pseudomonadati</taxon>
        <taxon>Pseudomonadota</taxon>
        <taxon>Gammaproteobacteria</taxon>
        <taxon>Enterobacterales</taxon>
        <taxon>Erwiniaceae</taxon>
        <taxon>Pantoea</taxon>
    </lineage>
</organism>
<dbReference type="EMBL" id="CP011427">
    <property type="protein sequence ID" value="ALV92542.1"/>
    <property type="molecule type" value="Genomic_DNA"/>
</dbReference>
<dbReference type="GO" id="GO:0004521">
    <property type="term" value="F:RNA endonuclease activity"/>
    <property type="evidence" value="ECO:0007669"/>
    <property type="project" value="InterPro"/>
</dbReference>
<reference evidence="2" key="1">
    <citation type="submission" date="2014-09" db="EMBL/GenBank/DDBJ databases">
        <title>Complete genome sequencing of Cedecea sp., quorum sensing bacteria isolated from Malaysian waterfall.</title>
        <authorList>
            <person name="Chan K.-G."/>
            <person name="Lim Y.-L."/>
            <person name="Yunos N.Y.M."/>
        </authorList>
    </citation>
    <scope>NUCLEOTIDE SEQUENCE [LARGE SCALE GENOMIC DNA]</scope>
    <source>
        <strain evidence="2">ND02</strain>
    </source>
</reference>